<evidence type="ECO:0000256" key="1">
    <source>
        <dbReference type="SAM" id="Phobius"/>
    </source>
</evidence>
<keyword evidence="1" id="KW-0472">Membrane</keyword>
<proteinExistence type="predicted"/>
<reference evidence="2 3" key="1">
    <citation type="submission" date="2019-12" db="EMBL/GenBank/DDBJ databases">
        <title>Novel species isolated from a subtropical stream in China.</title>
        <authorList>
            <person name="Lu H."/>
        </authorList>
    </citation>
    <scope>NUCLEOTIDE SEQUENCE [LARGE SCALE GENOMIC DNA]</scope>
    <source>
        <strain evidence="2 3">FT134W</strain>
    </source>
</reference>
<dbReference type="EMBL" id="WWCR01000012">
    <property type="protein sequence ID" value="MYM73157.1"/>
    <property type="molecule type" value="Genomic_DNA"/>
</dbReference>
<name>A0A7X4H2L0_9BURK</name>
<feature type="transmembrane region" description="Helical" evidence="1">
    <location>
        <begin position="66"/>
        <end position="86"/>
    </location>
</feature>
<protein>
    <submittedName>
        <fullName evidence="2">Uncharacterized protein</fullName>
    </submittedName>
</protein>
<evidence type="ECO:0000313" key="3">
    <source>
        <dbReference type="Proteomes" id="UP000469734"/>
    </source>
</evidence>
<dbReference type="RefSeq" id="WP_161050422.1">
    <property type="nucleotide sequence ID" value="NZ_WWCR01000012.1"/>
</dbReference>
<comment type="caution">
    <text evidence="2">The sequence shown here is derived from an EMBL/GenBank/DDBJ whole genome shotgun (WGS) entry which is preliminary data.</text>
</comment>
<sequence>METRIAKLEEFAADAKERLVKLEEFAIDTKQRLVKIETRLDQCATKSGLEALRAEMHKGFADMIKWIVGTAIVLGGTGIVVITFVLNNAVPKTPPPAPLPPVVIYTQPAPMAPAAAAPRM</sequence>
<keyword evidence="1" id="KW-1133">Transmembrane helix</keyword>
<gene>
    <name evidence="2" type="ORF">GTP56_13255</name>
</gene>
<keyword evidence="1" id="KW-0812">Transmembrane</keyword>
<dbReference type="Proteomes" id="UP000469734">
    <property type="component" value="Unassembled WGS sequence"/>
</dbReference>
<evidence type="ECO:0000313" key="2">
    <source>
        <dbReference type="EMBL" id="MYM73157.1"/>
    </source>
</evidence>
<accession>A0A7X4H2L0</accession>
<organism evidence="2 3">
    <name type="scientific">Duganella margarita</name>
    <dbReference type="NCBI Taxonomy" id="2692170"/>
    <lineage>
        <taxon>Bacteria</taxon>
        <taxon>Pseudomonadati</taxon>
        <taxon>Pseudomonadota</taxon>
        <taxon>Betaproteobacteria</taxon>
        <taxon>Burkholderiales</taxon>
        <taxon>Oxalobacteraceae</taxon>
        <taxon>Telluria group</taxon>
        <taxon>Duganella</taxon>
    </lineage>
</organism>
<dbReference type="AlphaFoldDB" id="A0A7X4H2L0"/>